<name>A0ACB7SEC4_HYAAI</name>
<comment type="caution">
    <text evidence="1">The sequence shown here is derived from an EMBL/GenBank/DDBJ whole genome shotgun (WGS) entry which is preliminary data.</text>
</comment>
<keyword evidence="2" id="KW-1185">Reference proteome</keyword>
<evidence type="ECO:0000313" key="1">
    <source>
        <dbReference type="EMBL" id="KAH6932427.1"/>
    </source>
</evidence>
<reference evidence="1" key="1">
    <citation type="submission" date="2020-05" db="EMBL/GenBank/DDBJ databases">
        <title>Large-scale comparative analyses of tick genomes elucidate their genetic diversity and vector capacities.</title>
        <authorList>
            <person name="Jia N."/>
            <person name="Wang J."/>
            <person name="Shi W."/>
            <person name="Du L."/>
            <person name="Sun Y."/>
            <person name="Zhan W."/>
            <person name="Jiang J."/>
            <person name="Wang Q."/>
            <person name="Zhang B."/>
            <person name="Ji P."/>
            <person name="Sakyi L.B."/>
            <person name="Cui X."/>
            <person name="Yuan T."/>
            <person name="Jiang B."/>
            <person name="Yang W."/>
            <person name="Lam T.T.-Y."/>
            <person name="Chang Q."/>
            <person name="Ding S."/>
            <person name="Wang X."/>
            <person name="Zhu J."/>
            <person name="Ruan X."/>
            <person name="Zhao L."/>
            <person name="Wei J."/>
            <person name="Que T."/>
            <person name="Du C."/>
            <person name="Cheng J."/>
            <person name="Dai P."/>
            <person name="Han X."/>
            <person name="Huang E."/>
            <person name="Gao Y."/>
            <person name="Liu J."/>
            <person name="Shao H."/>
            <person name="Ye R."/>
            <person name="Li L."/>
            <person name="Wei W."/>
            <person name="Wang X."/>
            <person name="Wang C."/>
            <person name="Yang T."/>
            <person name="Huo Q."/>
            <person name="Li W."/>
            <person name="Guo W."/>
            <person name="Chen H."/>
            <person name="Zhou L."/>
            <person name="Ni X."/>
            <person name="Tian J."/>
            <person name="Zhou Y."/>
            <person name="Sheng Y."/>
            <person name="Liu T."/>
            <person name="Pan Y."/>
            <person name="Xia L."/>
            <person name="Li J."/>
            <person name="Zhao F."/>
            <person name="Cao W."/>
        </authorList>
    </citation>
    <scope>NUCLEOTIDE SEQUENCE</scope>
    <source>
        <strain evidence="1">Hyas-2018</strain>
    </source>
</reference>
<evidence type="ECO:0000313" key="2">
    <source>
        <dbReference type="Proteomes" id="UP000821845"/>
    </source>
</evidence>
<dbReference type="EMBL" id="CM023484">
    <property type="protein sequence ID" value="KAH6932427.1"/>
    <property type="molecule type" value="Genomic_DNA"/>
</dbReference>
<protein>
    <submittedName>
        <fullName evidence="1">Uncharacterized protein</fullName>
    </submittedName>
</protein>
<organism evidence="1 2">
    <name type="scientific">Hyalomma asiaticum</name>
    <name type="common">Tick</name>
    <dbReference type="NCBI Taxonomy" id="266040"/>
    <lineage>
        <taxon>Eukaryota</taxon>
        <taxon>Metazoa</taxon>
        <taxon>Ecdysozoa</taxon>
        <taxon>Arthropoda</taxon>
        <taxon>Chelicerata</taxon>
        <taxon>Arachnida</taxon>
        <taxon>Acari</taxon>
        <taxon>Parasitiformes</taxon>
        <taxon>Ixodida</taxon>
        <taxon>Ixodoidea</taxon>
        <taxon>Ixodidae</taxon>
        <taxon>Hyalomminae</taxon>
        <taxon>Hyalomma</taxon>
    </lineage>
</organism>
<accession>A0ACB7SEC4</accession>
<sequence length="68" mass="7363">MRLMPPLAMLANPINAVTTKFVRTSTNKMRCPIFCVVVSRTVLNGTPTASQDGCAQPESSLQPWGLTL</sequence>
<dbReference type="Proteomes" id="UP000821845">
    <property type="component" value="Chromosome 4"/>
</dbReference>
<gene>
    <name evidence="1" type="ORF">HPB50_005766</name>
</gene>
<proteinExistence type="predicted"/>